<dbReference type="InterPro" id="IPR036291">
    <property type="entry name" value="NAD(P)-bd_dom_sf"/>
</dbReference>
<dbReference type="AlphaFoldDB" id="A0A849L100"/>
<feature type="domain" description="D-isomer specific 2-hydroxyacid dehydrogenase NAD-binding" evidence="3">
    <location>
        <begin position="120"/>
        <end position="277"/>
    </location>
</feature>
<organism evidence="4 5">
    <name type="scientific">Halovulum dunhuangense</name>
    <dbReference type="NCBI Taxonomy" id="1505036"/>
    <lineage>
        <taxon>Bacteria</taxon>
        <taxon>Pseudomonadati</taxon>
        <taxon>Pseudomonadota</taxon>
        <taxon>Alphaproteobacteria</taxon>
        <taxon>Rhodobacterales</taxon>
        <taxon>Paracoccaceae</taxon>
        <taxon>Halovulum</taxon>
    </lineage>
</organism>
<evidence type="ECO:0000256" key="2">
    <source>
        <dbReference type="ARBA" id="ARBA00023027"/>
    </source>
</evidence>
<keyword evidence="2" id="KW-0520">NAD</keyword>
<keyword evidence="5" id="KW-1185">Reference proteome</keyword>
<keyword evidence="1" id="KW-0560">Oxidoreductase</keyword>
<dbReference type="RefSeq" id="WP_171323248.1">
    <property type="nucleotide sequence ID" value="NZ_JABFBC010000001.1"/>
</dbReference>
<evidence type="ECO:0000313" key="4">
    <source>
        <dbReference type="EMBL" id="NNU79899.1"/>
    </source>
</evidence>
<dbReference type="PANTHER" id="PTHR43333">
    <property type="entry name" value="2-HACID_DH_C DOMAIN-CONTAINING PROTEIN"/>
    <property type="match status" value="1"/>
</dbReference>
<dbReference type="PROSITE" id="PS00671">
    <property type="entry name" value="D_2_HYDROXYACID_DH_3"/>
    <property type="match status" value="1"/>
</dbReference>
<dbReference type="InterPro" id="IPR029753">
    <property type="entry name" value="D-isomer_DH_CS"/>
</dbReference>
<dbReference type="GO" id="GO:0016616">
    <property type="term" value="F:oxidoreductase activity, acting on the CH-OH group of donors, NAD or NADP as acceptor"/>
    <property type="evidence" value="ECO:0007669"/>
    <property type="project" value="UniProtKB-ARBA"/>
</dbReference>
<keyword evidence="4" id="KW-0670">Pyruvate</keyword>
<reference evidence="4 5" key="1">
    <citation type="submission" date="2020-05" db="EMBL/GenBank/DDBJ databases">
        <title>Gimesia benthica sp. nov., a novel planctomycete isolated from a deep-sea water sample of the Northwest Indian Ocean.</title>
        <authorList>
            <person name="Wang J."/>
            <person name="Ruan C."/>
            <person name="Song L."/>
            <person name="Zhu Y."/>
            <person name="Li A."/>
            <person name="Zheng X."/>
            <person name="Wang L."/>
            <person name="Lu Z."/>
            <person name="Huang Y."/>
            <person name="Du W."/>
            <person name="Zhou Y."/>
            <person name="Huang L."/>
            <person name="Dai X."/>
        </authorList>
    </citation>
    <scope>NUCLEOTIDE SEQUENCE [LARGE SCALE GENOMIC DNA]</scope>
    <source>
        <strain evidence="4 5">YYQ-30</strain>
    </source>
</reference>
<dbReference type="SUPFAM" id="SSF51735">
    <property type="entry name" value="NAD(P)-binding Rossmann-fold domains"/>
    <property type="match status" value="1"/>
</dbReference>
<dbReference type="EMBL" id="JABFBC010000001">
    <property type="protein sequence ID" value="NNU79899.1"/>
    <property type="molecule type" value="Genomic_DNA"/>
</dbReference>
<evidence type="ECO:0000259" key="3">
    <source>
        <dbReference type="Pfam" id="PF02826"/>
    </source>
</evidence>
<evidence type="ECO:0000313" key="5">
    <source>
        <dbReference type="Proteomes" id="UP000572377"/>
    </source>
</evidence>
<dbReference type="InterPro" id="IPR006140">
    <property type="entry name" value="D-isomer_DH_NAD-bd"/>
</dbReference>
<dbReference type="Pfam" id="PF02826">
    <property type="entry name" value="2-Hacid_dh_C"/>
    <property type="match status" value="1"/>
</dbReference>
<dbReference type="CDD" id="cd12164">
    <property type="entry name" value="GDH_like_2"/>
    <property type="match status" value="1"/>
</dbReference>
<comment type="caution">
    <text evidence="4">The sequence shown here is derived from an EMBL/GenBank/DDBJ whole genome shotgun (WGS) entry which is preliminary data.</text>
</comment>
<proteinExistence type="predicted"/>
<sequence length="312" mass="33245">MSVRVLFAGDDRDWPVYAPLLRSACAARGLEIALSDTAPDPAAVDYIVYAPSGPLKDFGPFTAAKAVLSLWAGVERIVGDPTLTQPLCRMVDSGLRQGMTEWVTGHVLRHHLGLDTHILHQDGIWRDKAVPPLAGERPVGILGLGALGAAAGQALAGLGFPVTGWSRTPKSAAQIDCRHGADGLAETLRRAQIMVLLLPLTEDTRGLLNAERLALLPEGAVVINPGRGPLIVDADLLDALDRGRIGHATLDVFATEPLPPEHPYWAHPRVTVTPHIASATRPQTAAEAIAENIARGEAGRPFLHLVDRARGY</sequence>
<protein>
    <submittedName>
        <fullName evidence="4">Glyoxylate/hydroxypyruvate reductase A</fullName>
    </submittedName>
</protein>
<evidence type="ECO:0000256" key="1">
    <source>
        <dbReference type="ARBA" id="ARBA00023002"/>
    </source>
</evidence>
<gene>
    <name evidence="4" type="ORF">HMH01_05545</name>
</gene>
<dbReference type="GO" id="GO:0051287">
    <property type="term" value="F:NAD binding"/>
    <property type="evidence" value="ECO:0007669"/>
    <property type="project" value="InterPro"/>
</dbReference>
<dbReference type="Proteomes" id="UP000572377">
    <property type="component" value="Unassembled WGS sequence"/>
</dbReference>
<accession>A0A849L100</accession>
<name>A0A849L100_9RHOB</name>
<dbReference type="Gene3D" id="3.40.50.720">
    <property type="entry name" value="NAD(P)-binding Rossmann-like Domain"/>
    <property type="match status" value="2"/>
</dbReference>
<dbReference type="PANTHER" id="PTHR43333:SF1">
    <property type="entry name" value="D-ISOMER SPECIFIC 2-HYDROXYACID DEHYDROGENASE NAD-BINDING DOMAIN-CONTAINING PROTEIN"/>
    <property type="match status" value="1"/>
</dbReference>